<reference evidence="8" key="1">
    <citation type="submission" date="2020-01" db="EMBL/GenBank/DDBJ databases">
        <title>The Celery Genome Sequence Reveals Sequential Paleo-tetraploidization, Resistance Gene Elimination, Karyotype Evolution, and Functional Innovation in Apiales.</title>
        <authorList>
            <person name="Song X."/>
        </authorList>
    </citation>
    <scope>NUCLEOTIDE SEQUENCE</scope>
    <source>
        <tissue evidence="8">Leaf</tissue>
    </source>
</reference>
<keyword evidence="3" id="KW-0808">Transferase</keyword>
<dbReference type="InterPro" id="IPR000537">
    <property type="entry name" value="UbiA_prenyltransferase"/>
</dbReference>
<feature type="transmembrane region" description="Helical" evidence="7">
    <location>
        <begin position="201"/>
        <end position="228"/>
    </location>
</feature>
<dbReference type="GO" id="GO:0016765">
    <property type="term" value="F:transferase activity, transferring alkyl or aryl (other than methyl) groups"/>
    <property type="evidence" value="ECO:0007669"/>
    <property type="project" value="InterPro"/>
</dbReference>
<keyword evidence="9" id="KW-1185">Reference proteome</keyword>
<evidence type="ECO:0000256" key="1">
    <source>
        <dbReference type="ARBA" id="ARBA00004508"/>
    </source>
</evidence>
<keyword evidence="4 7" id="KW-0812">Transmembrane</keyword>
<dbReference type="AlphaFoldDB" id="A0A6L5B9R5"/>
<feature type="transmembrane region" description="Helical" evidence="7">
    <location>
        <begin position="278"/>
        <end position="299"/>
    </location>
</feature>
<dbReference type="GO" id="GO:0031969">
    <property type="term" value="C:chloroplast membrane"/>
    <property type="evidence" value="ECO:0007669"/>
    <property type="project" value="UniProtKB-SubCell"/>
</dbReference>
<comment type="subcellular location">
    <subcellularLocation>
        <location evidence="1">Plastid</location>
        <location evidence="1">Chloroplast membrane</location>
        <topology evidence="1">Multi-pass membrane protein</topology>
    </subcellularLocation>
</comment>
<dbReference type="Proteomes" id="UP000593563">
    <property type="component" value="Unassembled WGS sequence"/>
</dbReference>
<evidence type="ECO:0000256" key="3">
    <source>
        <dbReference type="ARBA" id="ARBA00022679"/>
    </source>
</evidence>
<comment type="caution">
    <text evidence="8">The sequence shown here is derived from an EMBL/GenBank/DDBJ whole genome shotgun (WGS) entry which is preliminary data.</text>
</comment>
<keyword evidence="5 7" id="KW-1133">Transmembrane helix</keyword>
<evidence type="ECO:0000256" key="2">
    <source>
        <dbReference type="ARBA" id="ARBA00005985"/>
    </source>
</evidence>
<evidence type="ECO:0000256" key="7">
    <source>
        <dbReference type="SAM" id="Phobius"/>
    </source>
</evidence>
<accession>A0A6L5B9R5</accession>
<protein>
    <submittedName>
        <fullName evidence="8">Uncharacterized protein</fullName>
    </submittedName>
</protein>
<feature type="transmembrane region" description="Helical" evidence="7">
    <location>
        <begin position="248"/>
        <end position="266"/>
    </location>
</feature>
<organism evidence="8 9">
    <name type="scientific">Apium graveolens</name>
    <name type="common">Celery</name>
    <dbReference type="NCBI Taxonomy" id="4045"/>
    <lineage>
        <taxon>Eukaryota</taxon>
        <taxon>Viridiplantae</taxon>
        <taxon>Streptophyta</taxon>
        <taxon>Embryophyta</taxon>
        <taxon>Tracheophyta</taxon>
        <taxon>Spermatophyta</taxon>
        <taxon>Magnoliopsida</taxon>
        <taxon>eudicotyledons</taxon>
        <taxon>Gunneridae</taxon>
        <taxon>Pentapetalae</taxon>
        <taxon>asterids</taxon>
        <taxon>campanulids</taxon>
        <taxon>Apiales</taxon>
        <taxon>Apiaceae</taxon>
        <taxon>Apioideae</taxon>
        <taxon>apioid superclade</taxon>
        <taxon>Apieae</taxon>
        <taxon>Apium</taxon>
    </lineage>
</organism>
<sequence length="404" mass="44511">MSQTFMHSPLSYSFLHLRREKGFLTSLQSQKRHAKLLNGDSEFPSRVVVSCPKKLDFTKNISSRSDKSRTQRSTLIQTFGATSDGEVVIQPKDDNAAATCRQSIFWRKWNAFVTFSRIYPLIYTIVGICSVSLLPLTSVADLSPAYFVGLLQAVIPFACASIYTSGINQVFDVDIDKINKPHLPLASGDFSMGEGKAIVSALAFMGLAMGIMFQSTPLFIGLLIHFLIGTAYSVELPLLRWKTNAAMTSFSMGGLMGLTMLPAAFYHIQNALGKPMIFSRSIGFATIFFSVFTAVLGAIKDIPDVEGDKAFGIMTFSVKYGKQKVFSLCLYILLTAYGFAVVIGASSSLLICKIVSVIGHTILASLLMLRANSTNLDDPVSTQSFYMFSYKLLYAEYVLIHFMR</sequence>
<dbReference type="PANTHER" id="PTHR43009:SF7">
    <property type="entry name" value="HOMOGENTISATE GERANYLGERANYLTRANSFERASE, CHLOROPLASTIC"/>
    <property type="match status" value="1"/>
</dbReference>
<evidence type="ECO:0000256" key="4">
    <source>
        <dbReference type="ARBA" id="ARBA00022692"/>
    </source>
</evidence>
<gene>
    <name evidence="8" type="ORF">AG4045_005493</name>
</gene>
<feature type="transmembrane region" description="Helical" evidence="7">
    <location>
        <begin position="325"/>
        <end position="343"/>
    </location>
</feature>
<evidence type="ECO:0000313" key="8">
    <source>
        <dbReference type="EMBL" id="KAF1002381.1"/>
    </source>
</evidence>
<dbReference type="Pfam" id="PF01040">
    <property type="entry name" value="UbiA"/>
    <property type="match status" value="1"/>
</dbReference>
<dbReference type="InterPro" id="IPR044878">
    <property type="entry name" value="UbiA_sf"/>
</dbReference>
<dbReference type="PANTHER" id="PTHR43009">
    <property type="entry name" value="HOMOGENTISATE SOLANESYLTRANSFERASE, CHLOROPLASTIC"/>
    <property type="match status" value="1"/>
</dbReference>
<feature type="transmembrane region" description="Helical" evidence="7">
    <location>
        <begin position="118"/>
        <end position="139"/>
    </location>
</feature>
<evidence type="ECO:0000256" key="6">
    <source>
        <dbReference type="ARBA" id="ARBA00023136"/>
    </source>
</evidence>
<evidence type="ECO:0000256" key="5">
    <source>
        <dbReference type="ARBA" id="ARBA00022989"/>
    </source>
</evidence>
<keyword evidence="6 7" id="KW-0472">Membrane</keyword>
<name>A0A6L5B9R5_APIGR</name>
<evidence type="ECO:0000313" key="9">
    <source>
        <dbReference type="Proteomes" id="UP000593563"/>
    </source>
</evidence>
<feature type="transmembrane region" description="Helical" evidence="7">
    <location>
        <begin position="145"/>
        <end position="163"/>
    </location>
</feature>
<comment type="similarity">
    <text evidence="2">Belongs to the UbiA prenyltransferase family.</text>
</comment>
<dbReference type="EMBL" id="WRXP01001311">
    <property type="protein sequence ID" value="KAF1002381.1"/>
    <property type="molecule type" value="Genomic_DNA"/>
</dbReference>
<proteinExistence type="inferred from homology"/>
<dbReference type="Gene3D" id="1.10.357.140">
    <property type="entry name" value="UbiA prenyltransferase"/>
    <property type="match status" value="1"/>
</dbReference>